<protein>
    <submittedName>
        <fullName evidence="2">E3 SUMO-protein ligase ZBED1</fullName>
    </submittedName>
</protein>
<dbReference type="EMBL" id="JACTAM010002771">
    <property type="protein sequence ID" value="KAI2643113.1"/>
    <property type="molecule type" value="Genomic_DNA"/>
</dbReference>
<sequence>MAVDFEGQRLGTENRCQYGTGTYITGMHRTETEREFRLERLTDAEGFVKNMKLLYTSTLCVSSEKSPTCGQILPILTKLEEHFTVAKQDTVFISTLKEKVWGDLEKRYQDEDIKNFLQEAILMDPRFKSKLGCAAVAADAWGRLEKAAVCNVTAEQLPIKHNIQEESEDRLDDHQEDKSLNAEEHSPYHKKCAKKSALEELFEDEDRELLQATTSRSGAITIVEQAHNEIKIYQGLPSVSSGQDPVAWWWGRRDFPYCLHFQTHTFVCRPHLHHLRGFSPVQGMQ</sequence>
<proteinExistence type="predicted"/>
<keyword evidence="3" id="KW-1185">Reference proteome</keyword>
<organism evidence="2 3">
    <name type="scientific">Labeo rohita</name>
    <name type="common">Indian major carp</name>
    <name type="synonym">Cyprinus rohita</name>
    <dbReference type="NCBI Taxonomy" id="84645"/>
    <lineage>
        <taxon>Eukaryota</taxon>
        <taxon>Metazoa</taxon>
        <taxon>Chordata</taxon>
        <taxon>Craniata</taxon>
        <taxon>Vertebrata</taxon>
        <taxon>Euteleostomi</taxon>
        <taxon>Actinopterygii</taxon>
        <taxon>Neopterygii</taxon>
        <taxon>Teleostei</taxon>
        <taxon>Ostariophysi</taxon>
        <taxon>Cypriniformes</taxon>
        <taxon>Cyprinidae</taxon>
        <taxon>Labeoninae</taxon>
        <taxon>Labeonini</taxon>
        <taxon>Labeo</taxon>
    </lineage>
</organism>
<dbReference type="GO" id="GO:0016874">
    <property type="term" value="F:ligase activity"/>
    <property type="evidence" value="ECO:0007669"/>
    <property type="project" value="UniProtKB-KW"/>
</dbReference>
<gene>
    <name evidence="2" type="ORF">H4Q32_030459</name>
</gene>
<evidence type="ECO:0000256" key="1">
    <source>
        <dbReference type="SAM" id="MobiDB-lite"/>
    </source>
</evidence>
<feature type="region of interest" description="Disordered" evidence="1">
    <location>
        <begin position="164"/>
        <end position="186"/>
    </location>
</feature>
<dbReference type="InterPro" id="IPR012337">
    <property type="entry name" value="RNaseH-like_sf"/>
</dbReference>
<dbReference type="Proteomes" id="UP000830375">
    <property type="component" value="Unassembled WGS sequence"/>
</dbReference>
<accession>A0ABQ8L048</accession>
<dbReference type="SUPFAM" id="SSF53098">
    <property type="entry name" value="Ribonuclease H-like"/>
    <property type="match status" value="1"/>
</dbReference>
<reference evidence="2 3" key="1">
    <citation type="submission" date="2022-01" db="EMBL/GenBank/DDBJ databases">
        <title>A high-quality chromosome-level genome assembly of rohu carp, Labeo rohita.</title>
        <authorList>
            <person name="Arick M.A. II"/>
            <person name="Hsu C.-Y."/>
            <person name="Magbanua Z."/>
            <person name="Pechanova O."/>
            <person name="Grover C."/>
            <person name="Miller E."/>
            <person name="Thrash A."/>
            <person name="Ezzel L."/>
            <person name="Alam S."/>
            <person name="Benzie J."/>
            <person name="Hamilton M."/>
            <person name="Karsi A."/>
            <person name="Lawrence M.L."/>
            <person name="Peterson D.G."/>
        </authorList>
    </citation>
    <scope>NUCLEOTIDE SEQUENCE [LARGE SCALE GENOMIC DNA]</scope>
    <source>
        <strain evidence="3">BAU-BD-2019</strain>
        <tissue evidence="2">Blood</tissue>
    </source>
</reference>
<name>A0ABQ8L048_LABRO</name>
<keyword evidence="2" id="KW-0436">Ligase</keyword>
<feature type="compositionally biased region" description="Basic and acidic residues" evidence="1">
    <location>
        <begin position="171"/>
        <end position="186"/>
    </location>
</feature>
<evidence type="ECO:0000313" key="3">
    <source>
        <dbReference type="Proteomes" id="UP000830375"/>
    </source>
</evidence>
<evidence type="ECO:0000313" key="2">
    <source>
        <dbReference type="EMBL" id="KAI2643113.1"/>
    </source>
</evidence>
<comment type="caution">
    <text evidence="2">The sequence shown here is derived from an EMBL/GenBank/DDBJ whole genome shotgun (WGS) entry which is preliminary data.</text>
</comment>